<accession>A0AA38N3I4</accession>
<comment type="caution">
    <text evidence="2">The sequence shown here is derived from an EMBL/GenBank/DDBJ whole genome shotgun (WGS) entry which is preliminary data.</text>
</comment>
<gene>
    <name evidence="2" type="ORF">DFJ43DRAFT_769787</name>
</gene>
<evidence type="ECO:0000313" key="3">
    <source>
        <dbReference type="Proteomes" id="UP001176059"/>
    </source>
</evidence>
<dbReference type="EMBL" id="JANVFO010000007">
    <property type="protein sequence ID" value="KAJ3735946.1"/>
    <property type="molecule type" value="Genomic_DNA"/>
</dbReference>
<dbReference type="Proteomes" id="UP001176059">
    <property type="component" value="Unassembled WGS sequence"/>
</dbReference>
<keyword evidence="1" id="KW-0472">Membrane</keyword>
<name>A0AA38N3I4_9AGAR</name>
<organism evidence="2 3">
    <name type="scientific">Lentinula guzmanii</name>
    <dbReference type="NCBI Taxonomy" id="2804957"/>
    <lineage>
        <taxon>Eukaryota</taxon>
        <taxon>Fungi</taxon>
        <taxon>Dikarya</taxon>
        <taxon>Basidiomycota</taxon>
        <taxon>Agaricomycotina</taxon>
        <taxon>Agaricomycetes</taxon>
        <taxon>Agaricomycetidae</taxon>
        <taxon>Agaricales</taxon>
        <taxon>Marasmiineae</taxon>
        <taxon>Omphalotaceae</taxon>
        <taxon>Lentinula</taxon>
    </lineage>
</organism>
<keyword evidence="3" id="KW-1185">Reference proteome</keyword>
<feature type="transmembrane region" description="Helical" evidence="1">
    <location>
        <begin position="20"/>
        <end position="41"/>
    </location>
</feature>
<keyword evidence="1" id="KW-1133">Transmembrane helix</keyword>
<reference evidence="2" key="2">
    <citation type="journal article" date="2023" name="Proc. Natl. Acad. Sci. U.S.A.">
        <title>A global phylogenomic analysis of the shiitake genus Lentinula.</title>
        <authorList>
            <person name="Sierra-Patev S."/>
            <person name="Min B."/>
            <person name="Naranjo-Ortiz M."/>
            <person name="Looney B."/>
            <person name="Konkel Z."/>
            <person name="Slot J.C."/>
            <person name="Sakamoto Y."/>
            <person name="Steenwyk J.L."/>
            <person name="Rokas A."/>
            <person name="Carro J."/>
            <person name="Camarero S."/>
            <person name="Ferreira P."/>
            <person name="Molpeceres G."/>
            <person name="Ruiz-Duenas F.J."/>
            <person name="Serrano A."/>
            <person name="Henrissat B."/>
            <person name="Drula E."/>
            <person name="Hughes K.W."/>
            <person name="Mata J.L."/>
            <person name="Ishikawa N.K."/>
            <person name="Vargas-Isla R."/>
            <person name="Ushijima S."/>
            <person name="Smith C.A."/>
            <person name="Donoghue J."/>
            <person name="Ahrendt S."/>
            <person name="Andreopoulos W."/>
            <person name="He G."/>
            <person name="LaButti K."/>
            <person name="Lipzen A."/>
            <person name="Ng V."/>
            <person name="Riley R."/>
            <person name="Sandor L."/>
            <person name="Barry K."/>
            <person name="Martinez A.T."/>
            <person name="Xiao Y."/>
            <person name="Gibbons J.G."/>
            <person name="Terashima K."/>
            <person name="Grigoriev I.V."/>
            <person name="Hibbett D."/>
        </authorList>
    </citation>
    <scope>NUCLEOTIDE SEQUENCE</scope>
    <source>
        <strain evidence="2">ET3784</strain>
    </source>
</reference>
<evidence type="ECO:0000313" key="2">
    <source>
        <dbReference type="EMBL" id="KAJ3735946.1"/>
    </source>
</evidence>
<evidence type="ECO:0000256" key="1">
    <source>
        <dbReference type="SAM" id="Phobius"/>
    </source>
</evidence>
<proteinExistence type="predicted"/>
<reference evidence="2" key="1">
    <citation type="submission" date="2022-08" db="EMBL/GenBank/DDBJ databases">
        <authorList>
            <consortium name="DOE Joint Genome Institute"/>
            <person name="Min B."/>
            <person name="Sierra-Patev S."/>
            <person name="Naranjo-Ortiz M."/>
            <person name="Looney B."/>
            <person name="Konkel Z."/>
            <person name="Slot J.C."/>
            <person name="Sakamoto Y."/>
            <person name="Steenwyk J.L."/>
            <person name="Rokas A."/>
            <person name="Carro J."/>
            <person name="Camarero S."/>
            <person name="Ferreira P."/>
            <person name="Molpeceres G."/>
            <person name="Ruiz-duenas F.J."/>
            <person name="Serrano A."/>
            <person name="Henrissat B."/>
            <person name="Drula E."/>
            <person name="Hughes K.W."/>
            <person name="Mata J.L."/>
            <person name="Ishikawa N.K."/>
            <person name="Vargas-Isla R."/>
            <person name="Ushijima S."/>
            <person name="Smith C.A."/>
            <person name="Ahrendt S."/>
            <person name="Andreopoulos W."/>
            <person name="He G."/>
            <person name="LaButti K."/>
            <person name="Lipzen A."/>
            <person name="Ng V."/>
            <person name="Riley R."/>
            <person name="Sandor L."/>
            <person name="Barry K."/>
            <person name="Martinez A.T."/>
            <person name="Xiao Y."/>
            <person name="Gibbons J.G."/>
            <person name="Terashima K."/>
            <person name="Hibbett D.S."/>
            <person name="Grigoriev I.V."/>
        </authorList>
    </citation>
    <scope>NUCLEOTIDE SEQUENCE</scope>
    <source>
        <strain evidence="2">ET3784</strain>
    </source>
</reference>
<protein>
    <submittedName>
        <fullName evidence="2">Uncharacterized protein</fullName>
    </submittedName>
</protein>
<sequence>MIATFLTLRIYALYGCNKRLLIFLSSLILIGIVIAIVRACFASKSCYHHIEIFDMLQVTDLLASSTPMLSSIPSAGCHDILAFKDAALVAVGWEALLVYDILLFGMTLAKAYQARYQLGTQHLRGMSLISVIIRDGKRSFL</sequence>
<dbReference type="AlphaFoldDB" id="A0AA38N3I4"/>
<keyword evidence="1" id="KW-0812">Transmembrane</keyword>